<reference evidence="6 7" key="1">
    <citation type="journal article" date="2022" name="Int. J. Syst. Evol. Microbiol.">
        <title>Apilactobacillus apisilvae sp. nov., Nicolia spurrieriana gen. nov. sp. nov., Bombilactobacillus folatiphilus sp. nov. and Bombilactobacillus thymidiniphilus sp. nov., four new lactic acid bacterial isolates from stingless bees Tetragonula carbonaria and Austroplebeia australis.</title>
        <authorList>
            <person name="Oliphant S.A."/>
            <person name="Watson-Haigh N.S."/>
            <person name="Sumby K.M."/>
            <person name="Gardner J."/>
            <person name="Groom S."/>
            <person name="Jiranek V."/>
        </authorList>
    </citation>
    <scope>NUCLEOTIDE SEQUENCE [LARGE SCALE GENOMIC DNA]</scope>
    <source>
        <strain evidence="6 7">SG4_A1</strain>
    </source>
</reference>
<sequence>MSEKELRRNLAVLTVSTTIKLTGLTARQLRYYESFSLVQPQRSAGNQRLYSLNDIDCLLEIKSYLSSGMTMEEVKRVLTSGKSTNLVNDSTVSDSQARKIFRKEMLRIGQWGNNHDSNNLF</sequence>
<keyword evidence="2" id="KW-0805">Transcription regulation</keyword>
<dbReference type="PANTHER" id="PTHR30204">
    <property type="entry name" value="REDOX-CYCLING DRUG-SENSING TRANSCRIPTIONAL ACTIVATOR SOXR"/>
    <property type="match status" value="1"/>
</dbReference>
<dbReference type="RefSeq" id="WP_249512619.1">
    <property type="nucleotide sequence ID" value="NZ_CP093365.1"/>
</dbReference>
<evidence type="ECO:0000259" key="5">
    <source>
        <dbReference type="PROSITE" id="PS50937"/>
    </source>
</evidence>
<keyword evidence="4" id="KW-0804">Transcription</keyword>
<dbReference type="SUPFAM" id="SSF46955">
    <property type="entry name" value="Putative DNA-binding domain"/>
    <property type="match status" value="1"/>
</dbReference>
<evidence type="ECO:0000256" key="3">
    <source>
        <dbReference type="ARBA" id="ARBA00023125"/>
    </source>
</evidence>
<evidence type="ECO:0000313" key="6">
    <source>
        <dbReference type="EMBL" id="UQS83393.1"/>
    </source>
</evidence>
<dbReference type="InterPro" id="IPR000551">
    <property type="entry name" value="MerR-type_HTH_dom"/>
</dbReference>
<evidence type="ECO:0000256" key="1">
    <source>
        <dbReference type="ARBA" id="ARBA00022491"/>
    </source>
</evidence>
<keyword evidence="3" id="KW-0238">DNA-binding</keyword>
<evidence type="ECO:0000313" key="7">
    <source>
        <dbReference type="Proteomes" id="UP000831947"/>
    </source>
</evidence>
<dbReference type="InterPro" id="IPR009061">
    <property type="entry name" value="DNA-bd_dom_put_sf"/>
</dbReference>
<feature type="domain" description="HTH merR-type" evidence="5">
    <location>
        <begin position="12"/>
        <end position="80"/>
    </location>
</feature>
<evidence type="ECO:0000256" key="2">
    <source>
        <dbReference type="ARBA" id="ARBA00023015"/>
    </source>
</evidence>
<organism evidence="6 7">
    <name type="scientific">Bombilactobacillus thymidiniphilus</name>
    <dbReference type="NCBI Taxonomy" id="2923363"/>
    <lineage>
        <taxon>Bacteria</taxon>
        <taxon>Bacillati</taxon>
        <taxon>Bacillota</taxon>
        <taxon>Bacilli</taxon>
        <taxon>Lactobacillales</taxon>
        <taxon>Lactobacillaceae</taxon>
        <taxon>Bombilactobacillus</taxon>
    </lineage>
</organism>
<name>A0ABY4PCJ9_9LACO</name>
<dbReference type="Gene3D" id="1.10.1660.10">
    <property type="match status" value="1"/>
</dbReference>
<dbReference type="InterPro" id="IPR047057">
    <property type="entry name" value="MerR_fam"/>
</dbReference>
<accession>A0ABY4PCJ9</accession>
<evidence type="ECO:0000256" key="4">
    <source>
        <dbReference type="ARBA" id="ARBA00023163"/>
    </source>
</evidence>
<proteinExistence type="predicted"/>
<dbReference type="SMART" id="SM00422">
    <property type="entry name" value="HTH_MERR"/>
    <property type="match status" value="1"/>
</dbReference>
<dbReference type="PROSITE" id="PS50937">
    <property type="entry name" value="HTH_MERR_2"/>
    <property type="match status" value="1"/>
</dbReference>
<dbReference type="EMBL" id="CP093365">
    <property type="protein sequence ID" value="UQS83393.1"/>
    <property type="molecule type" value="Genomic_DNA"/>
</dbReference>
<protein>
    <submittedName>
        <fullName evidence="6">MerR family transcriptional regulator</fullName>
    </submittedName>
</protein>
<keyword evidence="7" id="KW-1185">Reference proteome</keyword>
<dbReference type="Pfam" id="PF13411">
    <property type="entry name" value="MerR_1"/>
    <property type="match status" value="1"/>
</dbReference>
<keyword evidence="1" id="KW-0678">Repressor</keyword>
<gene>
    <name evidence="6" type="ORF">MOO47_06355</name>
</gene>
<dbReference type="Proteomes" id="UP000831947">
    <property type="component" value="Chromosome"/>
</dbReference>
<dbReference type="PANTHER" id="PTHR30204:SF65">
    <property type="entry name" value="HTH-TYPE TRANSCRIPTIONAL REGULATOR TNRA"/>
    <property type="match status" value="1"/>
</dbReference>